<organism evidence="2 3">
    <name type="scientific">Sulfobacillus benefaciens</name>
    <dbReference type="NCBI Taxonomy" id="453960"/>
    <lineage>
        <taxon>Bacteria</taxon>
        <taxon>Bacillati</taxon>
        <taxon>Bacillota</taxon>
        <taxon>Clostridia</taxon>
        <taxon>Eubacteriales</taxon>
        <taxon>Clostridiales Family XVII. Incertae Sedis</taxon>
        <taxon>Sulfobacillus</taxon>
    </lineage>
</organism>
<dbReference type="Proteomes" id="UP000242699">
    <property type="component" value="Unassembled WGS sequence"/>
</dbReference>
<feature type="transmembrane region" description="Helical" evidence="1">
    <location>
        <begin position="17"/>
        <end position="35"/>
    </location>
</feature>
<keyword evidence="1" id="KW-0812">Transmembrane</keyword>
<accession>A0A2T2WSH7</accession>
<feature type="transmembrane region" description="Helical" evidence="1">
    <location>
        <begin position="167"/>
        <end position="188"/>
    </location>
</feature>
<name>A0A2T2WSH7_9FIRM</name>
<evidence type="ECO:0000313" key="3">
    <source>
        <dbReference type="Proteomes" id="UP000242699"/>
    </source>
</evidence>
<feature type="transmembrane region" description="Helical" evidence="1">
    <location>
        <begin position="77"/>
        <end position="104"/>
    </location>
</feature>
<sequence>MNGISGSTKKWGWWPRLFLFHELVMGLSPVIPYLGPSVATLQRTERYYPHAVLWIQYDALLYLHIAHHGYGSGISAFYPLLPILIAVLHSTWIAFLVMQGVFAVDLWLLAQWLGDTLGLKDQQVMMALALFAFNPAAVFYTTLYPEALLVLFWLLSLRAASRKSYGAAAVFAGFGTLAYPTGALLGIIPLWLFAESVIHQQFDHAREYFLWGLGIAVSLGLFMLFSLFQWHTLWGPWMGEAAWHSRWVWPWQQYTRIFPIHKPLKRTYLVFLLVVLSVPFLVGALSLVRLSFPMKWPIILFTGSALIVSLAFYVYNTPFHSTLRIMSIAFPVYGGLGAIRQRRLFQLILILWMGSSFVGAVFFTHQLWWQ</sequence>
<evidence type="ECO:0000256" key="1">
    <source>
        <dbReference type="SAM" id="Phobius"/>
    </source>
</evidence>
<protein>
    <recommendedName>
        <fullName evidence="4">Glycosyltransferase RgtA/B/C/D-like domain-containing protein</fullName>
    </recommendedName>
</protein>
<dbReference type="AlphaFoldDB" id="A0A2T2WSH7"/>
<keyword evidence="1" id="KW-1133">Transmembrane helix</keyword>
<reference evidence="2 3" key="1">
    <citation type="journal article" date="2014" name="BMC Genomics">
        <title>Comparison of environmental and isolate Sulfobacillus genomes reveals diverse carbon, sulfur, nitrogen, and hydrogen metabolisms.</title>
        <authorList>
            <person name="Justice N.B."/>
            <person name="Norman A."/>
            <person name="Brown C.T."/>
            <person name="Singh A."/>
            <person name="Thomas B.C."/>
            <person name="Banfield J.F."/>
        </authorList>
    </citation>
    <scope>NUCLEOTIDE SEQUENCE [LARGE SCALE GENOMIC DNA]</scope>
    <source>
        <strain evidence="2">AMDSBA1</strain>
    </source>
</reference>
<feature type="transmembrane region" description="Helical" evidence="1">
    <location>
        <begin position="124"/>
        <end position="155"/>
    </location>
</feature>
<comment type="caution">
    <text evidence="2">The sequence shown here is derived from an EMBL/GenBank/DDBJ whole genome shotgun (WGS) entry which is preliminary data.</text>
</comment>
<gene>
    <name evidence="2" type="ORF">C7B43_17525</name>
</gene>
<keyword evidence="1" id="KW-0472">Membrane</keyword>
<feature type="transmembrane region" description="Helical" evidence="1">
    <location>
        <begin position="208"/>
        <end position="228"/>
    </location>
</feature>
<feature type="transmembrane region" description="Helical" evidence="1">
    <location>
        <begin position="296"/>
        <end position="315"/>
    </location>
</feature>
<evidence type="ECO:0000313" key="2">
    <source>
        <dbReference type="EMBL" id="PSR25198.1"/>
    </source>
</evidence>
<dbReference type="EMBL" id="PXYT01000059">
    <property type="protein sequence ID" value="PSR25198.1"/>
    <property type="molecule type" value="Genomic_DNA"/>
</dbReference>
<evidence type="ECO:0008006" key="4">
    <source>
        <dbReference type="Google" id="ProtNLM"/>
    </source>
</evidence>
<feature type="transmembrane region" description="Helical" evidence="1">
    <location>
        <begin position="268"/>
        <end position="290"/>
    </location>
</feature>
<feature type="transmembrane region" description="Helical" evidence="1">
    <location>
        <begin position="347"/>
        <end position="368"/>
    </location>
</feature>
<proteinExistence type="predicted"/>